<dbReference type="PANTHER" id="PTHR30204">
    <property type="entry name" value="REDOX-CYCLING DRUG-SENSING TRANSCRIPTIONAL ACTIVATOR SOXR"/>
    <property type="match status" value="1"/>
</dbReference>
<dbReference type="InterPro" id="IPR047057">
    <property type="entry name" value="MerR_fam"/>
</dbReference>
<dbReference type="Gene3D" id="1.10.1660.10">
    <property type="match status" value="1"/>
</dbReference>
<evidence type="ECO:0000313" key="3">
    <source>
        <dbReference type="EMBL" id="MDT0544740.1"/>
    </source>
</evidence>
<dbReference type="PANTHER" id="PTHR30204:SF93">
    <property type="entry name" value="HTH MERR-TYPE DOMAIN-CONTAINING PROTEIN"/>
    <property type="match status" value="1"/>
</dbReference>
<dbReference type="PROSITE" id="PS50937">
    <property type="entry name" value="HTH_MERR_2"/>
    <property type="match status" value="1"/>
</dbReference>
<dbReference type="Pfam" id="PF13411">
    <property type="entry name" value="MerR_1"/>
    <property type="match status" value="1"/>
</dbReference>
<keyword evidence="1" id="KW-0238">DNA-binding</keyword>
<accession>A0ABU2XGV9</accession>
<dbReference type="Proteomes" id="UP001180754">
    <property type="component" value="Unassembled WGS sequence"/>
</dbReference>
<dbReference type="RefSeq" id="WP_311725189.1">
    <property type="nucleotide sequence ID" value="NZ_JAVRFD010000008.1"/>
</dbReference>
<dbReference type="SUPFAM" id="SSF46955">
    <property type="entry name" value="Putative DNA-binding domain"/>
    <property type="match status" value="1"/>
</dbReference>
<reference evidence="3" key="1">
    <citation type="submission" date="2024-05" db="EMBL/GenBank/DDBJ databases">
        <title>30 novel species of actinomycetes from the DSMZ collection.</title>
        <authorList>
            <person name="Nouioui I."/>
        </authorList>
    </citation>
    <scope>NUCLEOTIDE SEQUENCE</scope>
    <source>
        <strain evidence="3">DSM 41529</strain>
    </source>
</reference>
<name>A0ABU2XGV9_9ACTN</name>
<evidence type="ECO:0000256" key="1">
    <source>
        <dbReference type="ARBA" id="ARBA00023125"/>
    </source>
</evidence>
<keyword evidence="4" id="KW-1185">Reference proteome</keyword>
<organism evidence="3 4">
    <name type="scientific">Streptomyces lonegramiae</name>
    <dbReference type="NCBI Taxonomy" id="3075524"/>
    <lineage>
        <taxon>Bacteria</taxon>
        <taxon>Bacillati</taxon>
        <taxon>Actinomycetota</taxon>
        <taxon>Actinomycetes</taxon>
        <taxon>Kitasatosporales</taxon>
        <taxon>Streptomycetaceae</taxon>
        <taxon>Streptomyces</taxon>
    </lineage>
</organism>
<dbReference type="InterPro" id="IPR009061">
    <property type="entry name" value="DNA-bd_dom_put_sf"/>
</dbReference>
<gene>
    <name evidence="3" type="ORF">RND15_18805</name>
</gene>
<dbReference type="SMART" id="SM00422">
    <property type="entry name" value="HTH_MERR"/>
    <property type="match status" value="1"/>
</dbReference>
<dbReference type="PRINTS" id="PR00040">
    <property type="entry name" value="HTHMERR"/>
</dbReference>
<dbReference type="InterPro" id="IPR000551">
    <property type="entry name" value="MerR-type_HTH_dom"/>
</dbReference>
<evidence type="ECO:0000313" key="4">
    <source>
        <dbReference type="Proteomes" id="UP001180754"/>
    </source>
</evidence>
<protein>
    <submittedName>
        <fullName evidence="3">MerR family transcriptional regulator</fullName>
    </submittedName>
</protein>
<proteinExistence type="predicted"/>
<feature type="domain" description="HTH merR-type" evidence="2">
    <location>
        <begin position="3"/>
        <end position="71"/>
    </location>
</feature>
<dbReference type="EMBL" id="JAVRFD010000008">
    <property type="protein sequence ID" value="MDT0544740.1"/>
    <property type="molecule type" value="Genomic_DNA"/>
</dbReference>
<comment type="caution">
    <text evidence="3">The sequence shown here is derived from an EMBL/GenBank/DDBJ whole genome shotgun (WGS) entry which is preliminary data.</text>
</comment>
<evidence type="ECO:0000259" key="2">
    <source>
        <dbReference type="PROSITE" id="PS50937"/>
    </source>
</evidence>
<sequence length="138" mass="15445">MGEWTIGELAAATGVAASKIRYWERKGLLPAPERSGGQRRYAPQAAARIARLRLCQEVGFTLEEIASMEEHRSSGLDLWRDLVRSKLADIDRQRAELDRRSARLNGALDCPHTFLSDCPHFRAHVQDYLAGQGPMAQT</sequence>
<dbReference type="PROSITE" id="PS00552">
    <property type="entry name" value="HTH_MERR_1"/>
    <property type="match status" value="1"/>
</dbReference>